<dbReference type="AlphaFoldDB" id="A0A7C9RUI1"/>
<dbReference type="SMART" id="SM00822">
    <property type="entry name" value="PKS_KR"/>
    <property type="match status" value="1"/>
</dbReference>
<dbReference type="InterPro" id="IPR002347">
    <property type="entry name" value="SDR_fam"/>
</dbReference>
<dbReference type="GO" id="GO:0016491">
    <property type="term" value="F:oxidoreductase activity"/>
    <property type="evidence" value="ECO:0007669"/>
    <property type="project" value="UniProtKB-KW"/>
</dbReference>
<comment type="caution">
    <text evidence="5">The sequence shown here is derived from an EMBL/GenBank/DDBJ whole genome shotgun (WGS) entry which is preliminary data.</text>
</comment>
<evidence type="ECO:0000256" key="1">
    <source>
        <dbReference type="ARBA" id="ARBA00006484"/>
    </source>
</evidence>
<dbReference type="InterPro" id="IPR036291">
    <property type="entry name" value="NAD(P)-bd_dom_sf"/>
</dbReference>
<dbReference type="PANTHER" id="PTHR44196">
    <property type="entry name" value="DEHYDROGENASE/REDUCTASE SDR FAMILY MEMBER 7B"/>
    <property type="match status" value="1"/>
</dbReference>
<gene>
    <name evidence="5" type="ORF">G7043_33010</name>
</gene>
<evidence type="ECO:0000256" key="2">
    <source>
        <dbReference type="ARBA" id="ARBA00023002"/>
    </source>
</evidence>
<dbReference type="PRINTS" id="PR00080">
    <property type="entry name" value="SDRFAMILY"/>
</dbReference>
<protein>
    <submittedName>
        <fullName evidence="5">SDR family oxidoreductase</fullName>
    </submittedName>
</protein>
<dbReference type="Gene3D" id="3.40.50.720">
    <property type="entry name" value="NAD(P)-binding Rossmann-like Domain"/>
    <property type="match status" value="1"/>
</dbReference>
<dbReference type="Pfam" id="PF00106">
    <property type="entry name" value="adh_short"/>
    <property type="match status" value="1"/>
</dbReference>
<evidence type="ECO:0000313" key="6">
    <source>
        <dbReference type="Proteomes" id="UP000481360"/>
    </source>
</evidence>
<evidence type="ECO:0000313" key="5">
    <source>
        <dbReference type="EMBL" id="NGY63751.1"/>
    </source>
</evidence>
<dbReference type="Proteomes" id="UP000481360">
    <property type="component" value="Unassembled WGS sequence"/>
</dbReference>
<reference evidence="5 6" key="1">
    <citation type="submission" date="2020-03" db="EMBL/GenBank/DDBJ databases">
        <title>Isolation and identification of active actinomycetes.</title>
        <authorList>
            <person name="Sun X."/>
        </authorList>
    </citation>
    <scope>NUCLEOTIDE SEQUENCE [LARGE SCALE GENOMIC DNA]</scope>
    <source>
        <strain evidence="5 6">NEAU-D13</strain>
    </source>
</reference>
<sequence>MPTALVTGPTAGIGAAFARRLASDGYRLVLVARYEQTLKELAAELDGDHEVLAADLTDPVARQRVENRLADQDAPVDLLVNNAGIGAVGRFWEADPDVLLAQYELGTTAVLRLTRAVLPGMVARDRGAVINVASFGALLPGRNGAAYTASKSYVVSLTDRIAAELQDTRVSVIAVCPGWTRTELHRRSGNDCPDPESGWWLDADAVVDQALADLAKGRTRSVAGSRYRLVYRATLLLPRGLSPR</sequence>
<dbReference type="InterPro" id="IPR057326">
    <property type="entry name" value="KR_dom"/>
</dbReference>
<organism evidence="5 6">
    <name type="scientific">Lentzea alba</name>
    <dbReference type="NCBI Taxonomy" id="2714351"/>
    <lineage>
        <taxon>Bacteria</taxon>
        <taxon>Bacillati</taxon>
        <taxon>Actinomycetota</taxon>
        <taxon>Actinomycetes</taxon>
        <taxon>Pseudonocardiales</taxon>
        <taxon>Pseudonocardiaceae</taxon>
        <taxon>Lentzea</taxon>
    </lineage>
</organism>
<dbReference type="EMBL" id="JAAMPJ010000010">
    <property type="protein sequence ID" value="NGY63751.1"/>
    <property type="molecule type" value="Genomic_DNA"/>
</dbReference>
<dbReference type="SUPFAM" id="SSF51735">
    <property type="entry name" value="NAD(P)-binding Rossmann-fold domains"/>
    <property type="match status" value="1"/>
</dbReference>
<keyword evidence="2" id="KW-0560">Oxidoreductase</keyword>
<evidence type="ECO:0000259" key="4">
    <source>
        <dbReference type="SMART" id="SM00822"/>
    </source>
</evidence>
<evidence type="ECO:0000256" key="3">
    <source>
        <dbReference type="RuleBase" id="RU000363"/>
    </source>
</evidence>
<dbReference type="PIRSF" id="PIRSF000126">
    <property type="entry name" value="11-beta-HSD1"/>
    <property type="match status" value="1"/>
</dbReference>
<comment type="similarity">
    <text evidence="1 3">Belongs to the short-chain dehydrogenases/reductases (SDR) family.</text>
</comment>
<dbReference type="RefSeq" id="WP_166052420.1">
    <property type="nucleotide sequence ID" value="NZ_JAAMPJ010000010.1"/>
</dbReference>
<dbReference type="CDD" id="cd05233">
    <property type="entry name" value="SDR_c"/>
    <property type="match status" value="1"/>
</dbReference>
<accession>A0A7C9RUI1</accession>
<dbReference type="PANTHER" id="PTHR44196:SF2">
    <property type="entry name" value="SHORT-CHAIN DEHYDROGENASE-RELATED"/>
    <property type="match status" value="1"/>
</dbReference>
<dbReference type="GO" id="GO:0016020">
    <property type="term" value="C:membrane"/>
    <property type="evidence" value="ECO:0007669"/>
    <property type="project" value="TreeGrafter"/>
</dbReference>
<name>A0A7C9RUI1_9PSEU</name>
<feature type="domain" description="Ketoreductase" evidence="4">
    <location>
        <begin position="2"/>
        <end position="182"/>
    </location>
</feature>
<proteinExistence type="inferred from homology"/>
<keyword evidence="6" id="KW-1185">Reference proteome</keyword>
<dbReference type="PRINTS" id="PR00081">
    <property type="entry name" value="GDHRDH"/>
</dbReference>